<comment type="subcellular location">
    <subcellularLocation>
        <location evidence="2">Membrane</location>
    </subcellularLocation>
</comment>
<dbReference type="CDD" id="cd17546">
    <property type="entry name" value="REC_hyHK_CKI1_RcsC-like"/>
    <property type="match status" value="1"/>
</dbReference>
<dbReference type="CDD" id="cd06225">
    <property type="entry name" value="HAMP"/>
    <property type="match status" value="1"/>
</dbReference>
<feature type="transmembrane region" description="Helical" evidence="13">
    <location>
        <begin position="12"/>
        <end position="31"/>
    </location>
</feature>
<feature type="coiled-coil region" evidence="12">
    <location>
        <begin position="242"/>
        <end position="276"/>
    </location>
</feature>
<dbReference type="SUPFAM" id="SSF47384">
    <property type="entry name" value="Homodimeric domain of signal transducing histidine kinase"/>
    <property type="match status" value="1"/>
</dbReference>
<dbReference type="InterPro" id="IPR003594">
    <property type="entry name" value="HATPase_dom"/>
</dbReference>
<dbReference type="SUPFAM" id="SSF52172">
    <property type="entry name" value="CheY-like"/>
    <property type="match status" value="1"/>
</dbReference>
<dbReference type="SUPFAM" id="SSF55874">
    <property type="entry name" value="ATPase domain of HSP90 chaperone/DNA topoisomerase II/histidine kinase"/>
    <property type="match status" value="1"/>
</dbReference>
<organism evidence="17 18">
    <name type="scientific">Desulfoluna spongiiphila</name>
    <dbReference type="NCBI Taxonomy" id="419481"/>
    <lineage>
        <taxon>Bacteria</taxon>
        <taxon>Pseudomonadati</taxon>
        <taxon>Thermodesulfobacteriota</taxon>
        <taxon>Desulfobacteria</taxon>
        <taxon>Desulfobacterales</taxon>
        <taxon>Desulfolunaceae</taxon>
        <taxon>Desulfoluna</taxon>
    </lineage>
</organism>
<feature type="modified residue" description="4-aspartylphosphate" evidence="11">
    <location>
        <position position="574"/>
    </location>
</feature>
<evidence type="ECO:0000256" key="5">
    <source>
        <dbReference type="ARBA" id="ARBA00022679"/>
    </source>
</evidence>
<dbReference type="Proteomes" id="UP000198870">
    <property type="component" value="Unassembled WGS sequence"/>
</dbReference>
<dbReference type="PANTHER" id="PTHR43047:SF64">
    <property type="entry name" value="HISTIDINE KINASE CONTAINING CHEY-HOMOLOGOUS RECEIVER DOMAIN AND PAS DOMAIN-RELATED"/>
    <property type="match status" value="1"/>
</dbReference>
<dbReference type="InterPro" id="IPR003660">
    <property type="entry name" value="HAMP_dom"/>
</dbReference>
<keyword evidence="18" id="KW-1185">Reference proteome</keyword>
<evidence type="ECO:0000256" key="8">
    <source>
        <dbReference type="ARBA" id="ARBA00022840"/>
    </source>
</evidence>
<evidence type="ECO:0000256" key="11">
    <source>
        <dbReference type="PROSITE-ProRule" id="PRU00169"/>
    </source>
</evidence>
<evidence type="ECO:0000256" key="6">
    <source>
        <dbReference type="ARBA" id="ARBA00022741"/>
    </source>
</evidence>
<feature type="domain" description="Response regulatory" evidence="15">
    <location>
        <begin position="525"/>
        <end position="641"/>
    </location>
</feature>
<dbReference type="Pfam" id="PF00512">
    <property type="entry name" value="HisKA"/>
    <property type="match status" value="1"/>
</dbReference>
<sequence length="726" mass="79437">MTFAWTLQRKITTGTLLILLAALILSGALILDKQRHQLIGDLTRQTERLTALVAEFSVQPIERYNYFVLEEVALSVEQFSQVAFCEIYDTSGNSLINIEATIHGKDVTKKQRRTGNNILIASRAITSDTGTSLGEVEIGTFTDTAIAQLRMDAITLSVGSFLILGLVAVCLHLFLAKSIVTPVVTLSTMAKALSRGEFVKPDLDVRTDEIGHLCQAFQEMSSSLQHLYAHLEKEVAERTGELEGANRLLQTEIKEKEAMEKALHKAKEDAEEANRYKSLFVANMSHEIRTPLNAILGYAQILQQKELGDPDITHAVDTIEKSGSHLLGVINDILDFSKIEAGKMDLRMAPFDLVALLANLDTLFALRCRHKNLSWEVTGPADRTCLPVEGDEGKLRQVLINLLNNAVKFTGSGAIRLRVKETAPDLFHFEVRDTGAGIPKASVDTIFLPFRQGHSDAREEGTGLGLPISSSYVRLMGGTLELTSGEGLGSRFHFTVRLPQVPLESLPAQGTVPAPRQLDKNGNLTAMVVDDNRNNRDVLATILKGLGFAVTTVDNGRDALAQLETQATDILFVDYHMPGLTGLDMAREARSRGTSPPIPTVLVTADVFDLKGQLSAEKGIDHCIPKPLRIDDVTHAVEALLPVTFKPVEHRQAPPPPMAADLSPDLRRAIREAAQFGKVSELKELMGQVTHGDTKEAMARLLRKYDMDGIIALMNASPQGDPHADP</sequence>
<feature type="domain" description="Histidine kinase" evidence="14">
    <location>
        <begin position="283"/>
        <end position="500"/>
    </location>
</feature>
<dbReference type="InterPro" id="IPR001789">
    <property type="entry name" value="Sig_transdc_resp-reg_receiver"/>
</dbReference>
<keyword evidence="13" id="KW-1133">Transmembrane helix</keyword>
<dbReference type="Gene3D" id="6.10.340.10">
    <property type="match status" value="1"/>
</dbReference>
<keyword evidence="9" id="KW-0902">Two-component regulatory system</keyword>
<dbReference type="InterPro" id="IPR003661">
    <property type="entry name" value="HisK_dim/P_dom"/>
</dbReference>
<evidence type="ECO:0000313" key="17">
    <source>
        <dbReference type="EMBL" id="SCY83188.1"/>
    </source>
</evidence>
<dbReference type="CDD" id="cd00082">
    <property type="entry name" value="HisKA"/>
    <property type="match status" value="1"/>
</dbReference>
<evidence type="ECO:0000313" key="18">
    <source>
        <dbReference type="Proteomes" id="UP000198870"/>
    </source>
</evidence>
<dbReference type="SMART" id="SM00387">
    <property type="entry name" value="HATPase_c"/>
    <property type="match status" value="1"/>
</dbReference>
<dbReference type="CDD" id="cd16922">
    <property type="entry name" value="HATPase_EvgS-ArcB-TorS-like"/>
    <property type="match status" value="1"/>
</dbReference>
<dbReference type="InterPro" id="IPR036890">
    <property type="entry name" value="HATPase_C_sf"/>
</dbReference>
<dbReference type="FunFam" id="1.10.287.130:FF:000038">
    <property type="entry name" value="Sensory transduction histidine kinase"/>
    <property type="match status" value="1"/>
</dbReference>
<evidence type="ECO:0000256" key="10">
    <source>
        <dbReference type="ARBA" id="ARBA00023136"/>
    </source>
</evidence>
<gene>
    <name evidence="17" type="ORF">SAMN05216233_1254</name>
</gene>
<protein>
    <recommendedName>
        <fullName evidence="3">histidine kinase</fullName>
        <ecNumber evidence="3">2.7.13.3</ecNumber>
    </recommendedName>
</protein>
<evidence type="ECO:0000256" key="4">
    <source>
        <dbReference type="ARBA" id="ARBA00022553"/>
    </source>
</evidence>
<dbReference type="Pfam" id="PF00672">
    <property type="entry name" value="HAMP"/>
    <property type="match status" value="1"/>
</dbReference>
<proteinExistence type="predicted"/>
<dbReference type="InterPro" id="IPR011006">
    <property type="entry name" value="CheY-like_superfamily"/>
</dbReference>
<comment type="catalytic activity">
    <reaction evidence="1">
        <text>ATP + protein L-histidine = ADP + protein N-phospho-L-histidine.</text>
        <dbReference type="EC" id="2.7.13.3"/>
    </reaction>
</comment>
<evidence type="ECO:0000259" key="14">
    <source>
        <dbReference type="PROSITE" id="PS50109"/>
    </source>
</evidence>
<evidence type="ECO:0000256" key="13">
    <source>
        <dbReference type="SAM" id="Phobius"/>
    </source>
</evidence>
<evidence type="ECO:0000256" key="9">
    <source>
        <dbReference type="ARBA" id="ARBA00023012"/>
    </source>
</evidence>
<dbReference type="PRINTS" id="PR00344">
    <property type="entry name" value="BCTRLSENSOR"/>
</dbReference>
<dbReference type="SUPFAM" id="SSF158472">
    <property type="entry name" value="HAMP domain-like"/>
    <property type="match status" value="1"/>
</dbReference>
<keyword evidence="13" id="KW-0812">Transmembrane</keyword>
<dbReference type="Gene3D" id="3.30.565.10">
    <property type="entry name" value="Histidine kinase-like ATPase, C-terminal domain"/>
    <property type="match status" value="1"/>
</dbReference>
<keyword evidence="4 11" id="KW-0597">Phosphoprotein</keyword>
<evidence type="ECO:0000259" key="15">
    <source>
        <dbReference type="PROSITE" id="PS50110"/>
    </source>
</evidence>
<keyword evidence="8" id="KW-0067">ATP-binding</keyword>
<evidence type="ECO:0000256" key="12">
    <source>
        <dbReference type="SAM" id="Coils"/>
    </source>
</evidence>
<dbReference type="OrthoDB" id="9812395at2"/>
<dbReference type="Pfam" id="PF02518">
    <property type="entry name" value="HATPase_c"/>
    <property type="match status" value="1"/>
</dbReference>
<evidence type="ECO:0000256" key="2">
    <source>
        <dbReference type="ARBA" id="ARBA00004370"/>
    </source>
</evidence>
<keyword evidence="12" id="KW-0175">Coiled coil</keyword>
<dbReference type="EC" id="2.7.13.3" evidence="3"/>
<name>A0A1G5J676_9BACT</name>
<evidence type="ECO:0000256" key="7">
    <source>
        <dbReference type="ARBA" id="ARBA00022777"/>
    </source>
</evidence>
<keyword evidence="6" id="KW-0547">Nucleotide-binding</keyword>
<accession>A0A1G5J676</accession>
<dbReference type="InterPro" id="IPR036097">
    <property type="entry name" value="HisK_dim/P_sf"/>
</dbReference>
<keyword evidence="5" id="KW-0808">Transferase</keyword>
<evidence type="ECO:0000256" key="1">
    <source>
        <dbReference type="ARBA" id="ARBA00000085"/>
    </source>
</evidence>
<dbReference type="Gene3D" id="3.40.50.2300">
    <property type="match status" value="1"/>
</dbReference>
<evidence type="ECO:0000259" key="16">
    <source>
        <dbReference type="PROSITE" id="PS50885"/>
    </source>
</evidence>
<dbReference type="GO" id="GO:0016020">
    <property type="term" value="C:membrane"/>
    <property type="evidence" value="ECO:0007669"/>
    <property type="project" value="UniProtKB-SubCell"/>
</dbReference>
<keyword evidence="10 13" id="KW-0472">Membrane</keyword>
<dbReference type="SMART" id="SM00304">
    <property type="entry name" value="HAMP"/>
    <property type="match status" value="1"/>
</dbReference>
<dbReference type="InterPro" id="IPR004358">
    <property type="entry name" value="Sig_transdc_His_kin-like_C"/>
</dbReference>
<keyword evidence="7 17" id="KW-0418">Kinase</keyword>
<dbReference type="InterPro" id="IPR005467">
    <property type="entry name" value="His_kinase_dom"/>
</dbReference>
<evidence type="ECO:0000256" key="3">
    <source>
        <dbReference type="ARBA" id="ARBA00012438"/>
    </source>
</evidence>
<dbReference type="Gene3D" id="1.10.287.130">
    <property type="match status" value="1"/>
</dbReference>
<dbReference type="EMBL" id="FMUX01000025">
    <property type="protein sequence ID" value="SCY83188.1"/>
    <property type="molecule type" value="Genomic_DNA"/>
</dbReference>
<reference evidence="17 18" key="1">
    <citation type="submission" date="2016-10" db="EMBL/GenBank/DDBJ databases">
        <authorList>
            <person name="de Groot N.N."/>
        </authorList>
    </citation>
    <scope>NUCLEOTIDE SEQUENCE [LARGE SCALE GENOMIC DNA]</scope>
    <source>
        <strain evidence="17 18">AA1</strain>
    </source>
</reference>
<dbReference type="AlphaFoldDB" id="A0A1G5J676"/>
<dbReference type="GO" id="GO:0000155">
    <property type="term" value="F:phosphorelay sensor kinase activity"/>
    <property type="evidence" value="ECO:0007669"/>
    <property type="project" value="InterPro"/>
</dbReference>
<dbReference type="SMART" id="SM00388">
    <property type="entry name" value="HisKA"/>
    <property type="match status" value="1"/>
</dbReference>
<feature type="domain" description="HAMP" evidence="16">
    <location>
        <begin position="177"/>
        <end position="229"/>
    </location>
</feature>
<dbReference type="STRING" id="419481.SAMN05216233_1254"/>
<dbReference type="Pfam" id="PF00072">
    <property type="entry name" value="Response_reg"/>
    <property type="match status" value="1"/>
</dbReference>
<dbReference type="SMART" id="SM00448">
    <property type="entry name" value="REC"/>
    <property type="match status" value="1"/>
</dbReference>
<dbReference type="RefSeq" id="WP_092214829.1">
    <property type="nucleotide sequence ID" value="NZ_FMUX01000025.1"/>
</dbReference>
<dbReference type="GO" id="GO:0005524">
    <property type="term" value="F:ATP binding"/>
    <property type="evidence" value="ECO:0007669"/>
    <property type="project" value="UniProtKB-KW"/>
</dbReference>
<dbReference type="PANTHER" id="PTHR43047">
    <property type="entry name" value="TWO-COMPONENT HISTIDINE PROTEIN KINASE"/>
    <property type="match status" value="1"/>
</dbReference>
<dbReference type="PROSITE" id="PS50109">
    <property type="entry name" value="HIS_KIN"/>
    <property type="match status" value="1"/>
</dbReference>
<dbReference type="PROSITE" id="PS50885">
    <property type="entry name" value="HAMP"/>
    <property type="match status" value="1"/>
</dbReference>
<feature type="transmembrane region" description="Helical" evidence="13">
    <location>
        <begin position="153"/>
        <end position="175"/>
    </location>
</feature>
<dbReference type="PROSITE" id="PS50110">
    <property type="entry name" value="RESPONSE_REGULATORY"/>
    <property type="match status" value="1"/>
</dbReference>